<dbReference type="InterPro" id="IPR039279">
    <property type="entry name" value="QRT3-like"/>
</dbReference>
<keyword evidence="1" id="KW-0732">Signal</keyword>
<dbReference type="GO" id="GO:0016829">
    <property type="term" value="F:lyase activity"/>
    <property type="evidence" value="ECO:0007669"/>
    <property type="project" value="UniProtKB-KW"/>
</dbReference>
<accession>A0A179FMU1</accession>
<evidence type="ECO:0000313" key="4">
    <source>
        <dbReference type="Proteomes" id="UP000078397"/>
    </source>
</evidence>
<dbReference type="GO" id="GO:0004650">
    <property type="term" value="F:polygalacturonase activity"/>
    <property type="evidence" value="ECO:0007669"/>
    <property type="project" value="InterPro"/>
</dbReference>
<feature type="signal peptide" evidence="1">
    <location>
        <begin position="1"/>
        <end position="17"/>
    </location>
</feature>
<sequence length="415" mass="45296">MVYFTTTITALLAGVAAANPTIHDHARRMQNTMAKAAAAGTTFWYANMDHTGGPRGYSPDLGNDYSYEVFKSVNSGDGRAIQDAIDSNNGKERRHNWWASQPRAMAEMRIRFVVYLPPGTYEVDSKIQLRVGTILMGDATNPPAIKASRNWQGERNLINGLDPRTAEAAHTTYPHGELSFTVGLKNVILDTTNIGGSSEFSDVHLSKSSSAYIENTWVWIADHNTEGGGGCLIAAKGGVLVQATKGTWLHSLGSEHWWLYQLNLWEAKDVFVSMLQAETNYNQGSNAPQIPPAPWKANVRGWNDPDFSWCGGGDKICRKGYSNFITGGSGIRHYASTAWDFFSGPGNQGCDDAWGCSDVMHWISKQPSDLQLFGVCSKSATNVLREANGNMISARPSFKGGWPGQGSDLGVYKVD</sequence>
<dbReference type="InterPro" id="IPR011050">
    <property type="entry name" value="Pectin_lyase_fold/virulence"/>
</dbReference>
<feature type="domain" description="Rhamnogalacturonase A/B/Epimerase-like pectate lyase" evidence="2">
    <location>
        <begin position="77"/>
        <end position="228"/>
    </location>
</feature>
<name>A0A179FMU1_METCM</name>
<dbReference type="RefSeq" id="XP_018143971.1">
    <property type="nucleotide sequence ID" value="XM_018292162.1"/>
</dbReference>
<keyword evidence="3" id="KW-0456">Lyase</keyword>
<keyword evidence="4" id="KW-1185">Reference proteome</keyword>
<dbReference type="AlphaFoldDB" id="A0A179FMU1"/>
<dbReference type="KEGG" id="pchm:VFPPC_14393"/>
<gene>
    <name evidence="3" type="ORF">VFPPC_14393</name>
</gene>
<evidence type="ECO:0000313" key="3">
    <source>
        <dbReference type="EMBL" id="OAQ66884.1"/>
    </source>
</evidence>
<dbReference type="GeneID" id="28856156"/>
<reference evidence="3 4" key="1">
    <citation type="journal article" date="2016" name="PLoS Pathog.">
        <title>Biosynthesis of antibiotic leucinostatins in bio-control fungus Purpureocillium lilacinum and their inhibition on phytophthora revealed by genome mining.</title>
        <authorList>
            <person name="Wang G."/>
            <person name="Liu Z."/>
            <person name="Lin R."/>
            <person name="Li E."/>
            <person name="Mao Z."/>
            <person name="Ling J."/>
            <person name="Yang Y."/>
            <person name="Yin W.B."/>
            <person name="Xie B."/>
        </authorList>
    </citation>
    <scope>NUCLEOTIDE SEQUENCE [LARGE SCALE GENOMIC DNA]</scope>
    <source>
        <strain evidence="3">170</strain>
    </source>
</reference>
<dbReference type="Gene3D" id="2.160.20.10">
    <property type="entry name" value="Single-stranded right-handed beta-helix, Pectin lyase-like"/>
    <property type="match status" value="2"/>
</dbReference>
<feature type="chain" id="PRO_5008101849" evidence="1">
    <location>
        <begin position="18"/>
        <end position="415"/>
    </location>
</feature>
<evidence type="ECO:0000256" key="1">
    <source>
        <dbReference type="SAM" id="SignalP"/>
    </source>
</evidence>
<protein>
    <submittedName>
        <fullName evidence="3">Pectate lyase superfamily protein domain-containing protein</fullName>
    </submittedName>
</protein>
<dbReference type="PANTHER" id="PTHR33928:SF2">
    <property type="entry name" value="PECTATE LYASE SUPERFAMILY PROTEIN DOMAIN-CONTAINING PROTEIN-RELATED"/>
    <property type="match status" value="1"/>
</dbReference>
<organism evidence="3 4">
    <name type="scientific">Pochonia chlamydosporia 170</name>
    <dbReference type="NCBI Taxonomy" id="1380566"/>
    <lineage>
        <taxon>Eukaryota</taxon>
        <taxon>Fungi</taxon>
        <taxon>Dikarya</taxon>
        <taxon>Ascomycota</taxon>
        <taxon>Pezizomycotina</taxon>
        <taxon>Sordariomycetes</taxon>
        <taxon>Hypocreomycetidae</taxon>
        <taxon>Hypocreales</taxon>
        <taxon>Clavicipitaceae</taxon>
        <taxon>Pochonia</taxon>
    </lineage>
</organism>
<dbReference type="PANTHER" id="PTHR33928">
    <property type="entry name" value="POLYGALACTURONASE QRT3"/>
    <property type="match status" value="1"/>
</dbReference>
<comment type="caution">
    <text evidence="3">The sequence shown here is derived from an EMBL/GenBank/DDBJ whole genome shotgun (WGS) entry which is preliminary data.</text>
</comment>
<dbReference type="EMBL" id="LSBJ02000004">
    <property type="protein sequence ID" value="OAQ66884.1"/>
    <property type="molecule type" value="Genomic_DNA"/>
</dbReference>
<dbReference type="OrthoDB" id="1046782at2759"/>
<evidence type="ECO:0000259" key="2">
    <source>
        <dbReference type="Pfam" id="PF12708"/>
    </source>
</evidence>
<dbReference type="InterPro" id="IPR024535">
    <property type="entry name" value="RHGA/B-epi-like_pectate_lyase"/>
</dbReference>
<dbReference type="Pfam" id="PF12708">
    <property type="entry name" value="Pect-lyase_RHGA_epim"/>
    <property type="match status" value="1"/>
</dbReference>
<dbReference type="STRING" id="1380566.A0A179FMU1"/>
<dbReference type="SUPFAM" id="SSF51126">
    <property type="entry name" value="Pectin lyase-like"/>
    <property type="match status" value="1"/>
</dbReference>
<dbReference type="InterPro" id="IPR012334">
    <property type="entry name" value="Pectin_lyas_fold"/>
</dbReference>
<dbReference type="Proteomes" id="UP000078397">
    <property type="component" value="Unassembled WGS sequence"/>
</dbReference>
<proteinExistence type="predicted"/>